<feature type="domain" description="C2H2-type" evidence="3">
    <location>
        <begin position="5"/>
        <end position="32"/>
    </location>
</feature>
<feature type="compositionally biased region" description="Low complexity" evidence="2">
    <location>
        <begin position="55"/>
        <end position="70"/>
    </location>
</feature>
<keyword evidence="1" id="KW-0479">Metal-binding</keyword>
<proteinExistence type="predicted"/>
<keyword evidence="5" id="KW-1185">Reference proteome</keyword>
<dbReference type="InterPro" id="IPR013087">
    <property type="entry name" value="Znf_C2H2_type"/>
</dbReference>
<dbReference type="PANTHER" id="PTHR46326:SF10">
    <property type="entry name" value="C2H2 AND C2HC ZINC FINGER PROTEIN"/>
    <property type="match status" value="1"/>
</dbReference>
<accession>A0AAV8SLS3</accession>
<dbReference type="GO" id="GO:0008270">
    <property type="term" value="F:zinc ion binding"/>
    <property type="evidence" value="ECO:0007669"/>
    <property type="project" value="UniProtKB-KW"/>
</dbReference>
<gene>
    <name evidence="4" type="ORF">K2173_008674</name>
</gene>
<dbReference type="Gene3D" id="3.30.160.60">
    <property type="entry name" value="Classic Zinc Finger"/>
    <property type="match status" value="1"/>
</dbReference>
<dbReference type="PANTHER" id="PTHR46326">
    <property type="entry name" value="ZINC FINGER PROTEIN ZAT1-RELATED"/>
    <property type="match status" value="1"/>
</dbReference>
<feature type="compositionally biased region" description="Acidic residues" evidence="2">
    <location>
        <begin position="250"/>
        <end position="270"/>
    </location>
</feature>
<comment type="caution">
    <text evidence="4">The sequence shown here is derived from an EMBL/GenBank/DDBJ whole genome shotgun (WGS) entry which is preliminary data.</text>
</comment>
<dbReference type="Pfam" id="PF13912">
    <property type="entry name" value="zf-C2H2_6"/>
    <property type="match status" value="3"/>
</dbReference>
<dbReference type="EMBL" id="JAIWQS010000010">
    <property type="protein sequence ID" value="KAJ8752939.1"/>
    <property type="molecule type" value="Genomic_DNA"/>
</dbReference>
<keyword evidence="1" id="KW-0862">Zinc</keyword>
<sequence length="337" mass="37748">MDSKQTCKICNRSFANGKAMGGHMRSHLAKLPLPPKASKTVHPLPPREPEKNRTSKSQSQSQSSSLSSSKNYHLVPSKAHVPPSNLSKTSVGDDGENKIEYLRKRTLSKRVSSVSSRYSVVDDADAALWLVMLSYGKVKDVKLDIDIVEQYMKAKATVRRFNNRTDATPDDECYDDDDDTSLEEDEIQIKERKSVLQLGKYRCKTCRKSFSSYQALGGHKANHSKIKNLVASKSKPKARGEYKSFHNQIDEYEEEEEEDDNDDGKEEEEESGGRLFKCPYCSRVFESGQALGGHKKVHFSPNPTSYGKSVKFFDLNLPAPEAPETEVTLAKLAAFQA</sequence>
<dbReference type="PROSITE" id="PS00028">
    <property type="entry name" value="ZINC_FINGER_C2H2_1"/>
    <property type="match status" value="3"/>
</dbReference>
<dbReference type="SMART" id="SM00355">
    <property type="entry name" value="ZnF_C2H2"/>
    <property type="match status" value="3"/>
</dbReference>
<evidence type="ECO:0000259" key="3">
    <source>
        <dbReference type="PROSITE" id="PS50157"/>
    </source>
</evidence>
<dbReference type="InterPro" id="IPR036236">
    <property type="entry name" value="Znf_C2H2_sf"/>
</dbReference>
<protein>
    <recommendedName>
        <fullName evidence="3">C2H2-type domain-containing protein</fullName>
    </recommendedName>
</protein>
<feature type="domain" description="C2H2-type" evidence="3">
    <location>
        <begin position="276"/>
        <end position="303"/>
    </location>
</feature>
<evidence type="ECO:0000313" key="5">
    <source>
        <dbReference type="Proteomes" id="UP001159364"/>
    </source>
</evidence>
<dbReference type="SUPFAM" id="SSF57667">
    <property type="entry name" value="beta-beta-alpha zinc fingers"/>
    <property type="match status" value="1"/>
</dbReference>
<evidence type="ECO:0000256" key="2">
    <source>
        <dbReference type="SAM" id="MobiDB-lite"/>
    </source>
</evidence>
<feature type="region of interest" description="Disordered" evidence="2">
    <location>
        <begin position="16"/>
        <end position="94"/>
    </location>
</feature>
<feature type="region of interest" description="Disordered" evidence="2">
    <location>
        <begin position="231"/>
        <end position="271"/>
    </location>
</feature>
<evidence type="ECO:0000313" key="4">
    <source>
        <dbReference type="EMBL" id="KAJ8752939.1"/>
    </source>
</evidence>
<dbReference type="InterPro" id="IPR044303">
    <property type="entry name" value="ZAT1/4/9"/>
</dbReference>
<name>A0AAV8SLS3_9ROSI</name>
<dbReference type="Proteomes" id="UP001159364">
    <property type="component" value="Linkage Group LG10"/>
</dbReference>
<evidence type="ECO:0000256" key="1">
    <source>
        <dbReference type="PROSITE-ProRule" id="PRU00042"/>
    </source>
</evidence>
<reference evidence="4 5" key="1">
    <citation type="submission" date="2021-09" db="EMBL/GenBank/DDBJ databases">
        <title>Genomic insights and catalytic innovation underlie evolution of tropane alkaloids biosynthesis.</title>
        <authorList>
            <person name="Wang Y.-J."/>
            <person name="Tian T."/>
            <person name="Huang J.-P."/>
            <person name="Huang S.-X."/>
        </authorList>
    </citation>
    <scope>NUCLEOTIDE SEQUENCE [LARGE SCALE GENOMIC DNA]</scope>
    <source>
        <strain evidence="4">KIB-2018</strain>
        <tissue evidence="4">Leaf</tissue>
    </source>
</reference>
<dbReference type="PROSITE" id="PS50157">
    <property type="entry name" value="ZINC_FINGER_C2H2_2"/>
    <property type="match status" value="3"/>
</dbReference>
<dbReference type="GO" id="GO:0006355">
    <property type="term" value="P:regulation of DNA-templated transcription"/>
    <property type="evidence" value="ECO:0007669"/>
    <property type="project" value="InterPro"/>
</dbReference>
<dbReference type="AlphaFoldDB" id="A0AAV8SLS3"/>
<organism evidence="4 5">
    <name type="scientific">Erythroxylum novogranatense</name>
    <dbReference type="NCBI Taxonomy" id="1862640"/>
    <lineage>
        <taxon>Eukaryota</taxon>
        <taxon>Viridiplantae</taxon>
        <taxon>Streptophyta</taxon>
        <taxon>Embryophyta</taxon>
        <taxon>Tracheophyta</taxon>
        <taxon>Spermatophyta</taxon>
        <taxon>Magnoliopsida</taxon>
        <taxon>eudicotyledons</taxon>
        <taxon>Gunneridae</taxon>
        <taxon>Pentapetalae</taxon>
        <taxon>rosids</taxon>
        <taxon>fabids</taxon>
        <taxon>Malpighiales</taxon>
        <taxon>Erythroxylaceae</taxon>
        <taxon>Erythroxylum</taxon>
    </lineage>
</organism>
<keyword evidence="1" id="KW-0863">Zinc-finger</keyword>
<feature type="domain" description="C2H2-type" evidence="3">
    <location>
        <begin position="201"/>
        <end position="228"/>
    </location>
</feature>